<gene>
    <name evidence="5" type="ORF">A2462_08265</name>
</gene>
<evidence type="ECO:0000313" key="6">
    <source>
        <dbReference type="Proteomes" id="UP000177309"/>
    </source>
</evidence>
<dbReference type="AlphaFoldDB" id="A0A1F4TR55"/>
<reference evidence="5 6" key="1">
    <citation type="journal article" date="2016" name="Nat. Commun.">
        <title>Thousands of microbial genomes shed light on interconnected biogeochemical processes in an aquifer system.</title>
        <authorList>
            <person name="Anantharaman K."/>
            <person name="Brown C.T."/>
            <person name="Hug L.A."/>
            <person name="Sharon I."/>
            <person name="Castelle C.J."/>
            <person name="Probst A.J."/>
            <person name="Thomas B.C."/>
            <person name="Singh A."/>
            <person name="Wilkins M.J."/>
            <person name="Karaoz U."/>
            <person name="Brodie E.L."/>
            <person name="Williams K.H."/>
            <person name="Hubbard S.S."/>
            <person name="Banfield J.F."/>
        </authorList>
    </citation>
    <scope>NUCLEOTIDE SEQUENCE [LARGE SCALE GENOMIC DNA]</scope>
</reference>
<keyword evidence="3" id="KW-0238">DNA-binding</keyword>
<evidence type="ECO:0000256" key="3">
    <source>
        <dbReference type="ARBA" id="ARBA00023125"/>
    </source>
</evidence>
<evidence type="ECO:0000256" key="1">
    <source>
        <dbReference type="ARBA" id="ARBA00010923"/>
    </source>
</evidence>
<dbReference type="GO" id="GO:0003677">
    <property type="term" value="F:DNA binding"/>
    <property type="evidence" value="ECO:0007669"/>
    <property type="project" value="UniProtKB-KW"/>
</dbReference>
<dbReference type="SUPFAM" id="SSF116734">
    <property type="entry name" value="DNA methylase specificity domain"/>
    <property type="match status" value="2"/>
</dbReference>
<dbReference type="Proteomes" id="UP000177309">
    <property type="component" value="Unassembled WGS sequence"/>
</dbReference>
<dbReference type="Pfam" id="PF01420">
    <property type="entry name" value="Methylase_S"/>
    <property type="match status" value="1"/>
</dbReference>
<keyword evidence="2" id="KW-0680">Restriction system</keyword>
<comment type="caution">
    <text evidence="5">The sequence shown here is derived from an EMBL/GenBank/DDBJ whole genome shotgun (WGS) entry which is preliminary data.</text>
</comment>
<feature type="non-terminal residue" evidence="5">
    <location>
        <position position="398"/>
    </location>
</feature>
<comment type="similarity">
    <text evidence="1">Belongs to the type-I restriction system S methylase family.</text>
</comment>
<dbReference type="EMBL" id="MEUI01000005">
    <property type="protein sequence ID" value="OGC35222.1"/>
    <property type="molecule type" value="Genomic_DNA"/>
</dbReference>
<sequence>MKLKTKFKQTSLGSIPEDWESIAFSELCDITRGASPRPIHDWFADSGIPWIKIADATRSDSRFIDSTKQHIRSEGRLMSVVVHPGDLILSNSATPGIPKFVNIEACIHDGWLLLRKFNKLDKKFAYYLLINERPNIVQFGSGSIFTNLKTEILKNHTICLPPLPTQHRIAEILSSLDDKIELNRKMNKTLESIAQATFKEWFVGFRFPGYEKVKMVESEMGKIPEGWGVGTLKDEFVIVMGQSPKGSSYNEVGDGIIFFQGSTDFGDRFPTVRLFTTEPKRIAEKFDVLISVRAPVGDINVALDKCCIGRGVAAVHSDRKSYALYKMRSLVEHLRRFNAEGTVFGSVNKTSLENIITIMPGKEVINTFEKCVNEIDKEITTVPVIFLVIQAVPTIGYF</sequence>
<feature type="domain" description="Type I restriction modification DNA specificity" evidence="4">
    <location>
        <begin position="16"/>
        <end position="191"/>
    </location>
</feature>
<proteinExistence type="inferred from homology"/>
<dbReference type="CDD" id="cd17283">
    <property type="entry name" value="RMtype1_S_Hpy180ORF7835P_TRD2-CR2_like"/>
    <property type="match status" value="1"/>
</dbReference>
<dbReference type="PANTHER" id="PTHR30408">
    <property type="entry name" value="TYPE-1 RESTRICTION ENZYME ECOKI SPECIFICITY PROTEIN"/>
    <property type="match status" value="1"/>
</dbReference>
<evidence type="ECO:0000256" key="2">
    <source>
        <dbReference type="ARBA" id="ARBA00022747"/>
    </source>
</evidence>
<dbReference type="PANTHER" id="PTHR30408:SF13">
    <property type="entry name" value="TYPE I RESTRICTION ENZYME HINDI SPECIFICITY SUBUNIT"/>
    <property type="match status" value="1"/>
</dbReference>
<evidence type="ECO:0000313" key="5">
    <source>
        <dbReference type="EMBL" id="OGC35222.1"/>
    </source>
</evidence>
<dbReference type="InterPro" id="IPR000055">
    <property type="entry name" value="Restrct_endonuc_typeI_TRD"/>
</dbReference>
<protein>
    <recommendedName>
        <fullName evidence="4">Type I restriction modification DNA specificity domain-containing protein</fullName>
    </recommendedName>
</protein>
<accession>A0A1F4TR55</accession>
<dbReference type="InterPro" id="IPR052021">
    <property type="entry name" value="Type-I_RS_S_subunit"/>
</dbReference>
<dbReference type="CDD" id="cd17495">
    <property type="entry name" value="RMtype1_S_Cep9333ORF4827P-TRD2-CR2_like"/>
    <property type="match status" value="1"/>
</dbReference>
<dbReference type="InterPro" id="IPR044946">
    <property type="entry name" value="Restrct_endonuc_typeI_TRD_sf"/>
</dbReference>
<dbReference type="Gene3D" id="3.90.220.20">
    <property type="entry name" value="DNA methylase specificity domains"/>
    <property type="match status" value="2"/>
</dbReference>
<evidence type="ECO:0000259" key="4">
    <source>
        <dbReference type="Pfam" id="PF01420"/>
    </source>
</evidence>
<organism evidence="5 6">
    <name type="scientific">candidate division WOR-1 bacterium RIFOXYC2_FULL_41_25</name>
    <dbReference type="NCBI Taxonomy" id="1802586"/>
    <lineage>
        <taxon>Bacteria</taxon>
        <taxon>Bacillati</taxon>
        <taxon>Saganbacteria</taxon>
    </lineage>
</organism>
<dbReference type="GO" id="GO:0009307">
    <property type="term" value="P:DNA restriction-modification system"/>
    <property type="evidence" value="ECO:0007669"/>
    <property type="project" value="UniProtKB-KW"/>
</dbReference>
<name>A0A1F4TR55_UNCSA</name>